<dbReference type="Proteomes" id="UP000053480">
    <property type="component" value="Unassembled WGS sequence"/>
</dbReference>
<dbReference type="EMBL" id="JZWS03000041">
    <property type="protein sequence ID" value="MEW9492495.1"/>
    <property type="molecule type" value="Genomic_DNA"/>
</dbReference>
<gene>
    <name evidence="1" type="ORF">TQ35_0009910</name>
</gene>
<evidence type="ECO:0000313" key="2">
    <source>
        <dbReference type="Proteomes" id="UP000053480"/>
    </source>
</evidence>
<organism evidence="1 2">
    <name type="scientific">Candidatus Aramenus sulfurataquae</name>
    <dbReference type="NCBI Taxonomy" id="1326980"/>
    <lineage>
        <taxon>Archaea</taxon>
        <taxon>Thermoproteota</taxon>
        <taxon>Thermoprotei</taxon>
        <taxon>Sulfolobales</taxon>
        <taxon>Sulfolobaceae</taxon>
        <taxon>Candidatus Aramenus</taxon>
    </lineage>
</organism>
<evidence type="ECO:0000313" key="1">
    <source>
        <dbReference type="EMBL" id="MEW9492495.1"/>
    </source>
</evidence>
<comment type="caution">
    <text evidence="1">The sequence shown here is derived from an EMBL/GenBank/DDBJ whole genome shotgun (WGS) entry which is preliminary data.</text>
</comment>
<sequence>MRGQAKLEPSPLSKDNDQPRIPALKLVMAYNCLGPALGVSVDVGVSVGVGVSVDVDVV</sequence>
<accession>A0ACC6TRG4</accession>
<reference evidence="1" key="1">
    <citation type="submission" date="2024-07" db="EMBL/GenBank/DDBJ databases">
        <title>Metagenome and Metagenome-Assembled Genomes of Archaea from a hot spring from the geothermal field of Los Azufres, Mexico.</title>
        <authorList>
            <person name="Marin-Paredes R."/>
            <person name="Martinez-Romero E."/>
            <person name="Servin-Garciduenas L.E."/>
        </authorList>
    </citation>
    <scope>NUCLEOTIDE SEQUENCE</scope>
    <source>
        <strain evidence="1">AZ1-454</strain>
    </source>
</reference>
<name>A0ACC6TRG4_9CREN</name>
<proteinExistence type="predicted"/>
<protein>
    <submittedName>
        <fullName evidence="1">Uncharacterized protein</fullName>
    </submittedName>
</protein>